<dbReference type="PANTHER" id="PTHR45743:SF2">
    <property type="entry name" value="POTASSIUM CHANNEL AKT1"/>
    <property type="match status" value="1"/>
</dbReference>
<dbReference type="PROSITE" id="PS50297">
    <property type="entry name" value="ANK_REP_REGION"/>
    <property type="match status" value="5"/>
</dbReference>
<dbReference type="InterPro" id="IPR002110">
    <property type="entry name" value="Ankyrin_rpt"/>
</dbReference>
<sequence length="998" mass="111028">MQGSGLSSPLNSKVLARICGSRRGSKMSTSRRTSTQDRKESAVAKDDVERLSVITLQNLQGMPDNRRDINELRMQYAKNSWGTAPLPSTGSGGLLKEAEKQTAAQEKKEQQVEKKRMKERFRLKKKKIFSWEALWRCWNELSMLTIAASLFYLIMAPYQLAYELEVTFSASYIMSYLADVTVCFFLANKIREMRLDSLVEASQNQAHEGRVKSLLPYLPVVWDMLLCLPWDGCFWMSGSRIIIPWVRLLRLVYAAPAISQQLGRLEIESAGLSYFSARALRLTVLVFLVCHVLACAFLGFTRLETANHYVTAPWLKTEVNEDNMDVLYLSAIYWALITITTVGHVDVLSRRATSVEVGLAILVSLSVSLVYIFVVGNATALLLKKHQQVDSFRTKLATVEAFINKRGVRPVLGRLVRQHVKDSWNDDHLDHSFLDHLPRALRNEVLRDIHMKVVQRAPLLSSCNPAMVSLLCSVLRRCVFLKGDVLSEQGAISNEMFFLEEGEVSAKIKPRSTLGRDDSDIWARSSVDNTRKSRCRKSAVTPMDLLQNMELRITTVGSTLGADSFLFGLQQSTTLTAEVRTICLSLRREDFTTVMTNFTADAHTVRRNMIELVRKDDPKRAMELQKVTSQWRNKAVTKLLYASARGEVEKIQAMLSDVWTVEVSATDADYDGRTALHVAAGSGSVTVMKLLVDKGANVNALDRHGNTPLHDAFRQGQRAAAQLLTSLGGRLAYSRKRMATELCTAVRESDINTVRQLLDFKCDAEAPNDDGRTCLHVAAAVGNLAIIELLLERGANPDAKDNSGFTPKFMAVRNGHSSCAASLHKHRGSLGLSVEDAAAQLNNAVRHSKMEMLERLIEAGADPGAPDYDGRTCMHVAASMGNVSMVEFLLRKGVDPNHRDRWGGTPLSDAAREGHENVAEVLLCSRWDTFTLQGSADPNLADTDGRTVLHLAACNGNYELAEMLLKAGATKFAKDNWGYTPKGWAERLNYPPLVKLLS</sequence>
<reference evidence="12 13" key="1">
    <citation type="journal article" date="2024" name="Science">
        <title>Giant polyketide synthase enzymes in the biosynthesis of giant marine polyether toxins.</title>
        <authorList>
            <person name="Fallon T.R."/>
            <person name="Shende V.V."/>
            <person name="Wierzbicki I.H."/>
            <person name="Pendleton A.L."/>
            <person name="Watervoot N.F."/>
            <person name="Auber R.P."/>
            <person name="Gonzalez D.J."/>
            <person name="Wisecaver J.H."/>
            <person name="Moore B.S."/>
        </authorList>
    </citation>
    <scope>NUCLEOTIDE SEQUENCE [LARGE SCALE GENOMIC DNA]</scope>
    <source>
        <strain evidence="12 13">12B1</strain>
    </source>
</reference>
<evidence type="ECO:0000256" key="1">
    <source>
        <dbReference type="ARBA" id="ARBA00004141"/>
    </source>
</evidence>
<evidence type="ECO:0000256" key="5">
    <source>
        <dbReference type="ARBA" id="ARBA00022989"/>
    </source>
</evidence>
<evidence type="ECO:0000256" key="7">
    <source>
        <dbReference type="ARBA" id="ARBA00023136"/>
    </source>
</evidence>
<keyword evidence="6" id="KW-0406">Ion transport</keyword>
<dbReference type="PROSITE" id="PS50042">
    <property type="entry name" value="CNMP_BINDING_3"/>
    <property type="match status" value="1"/>
</dbReference>
<feature type="transmembrane region" description="Helical" evidence="10">
    <location>
        <begin position="326"/>
        <end position="345"/>
    </location>
</feature>
<dbReference type="InterPro" id="IPR005821">
    <property type="entry name" value="Ion_trans_dom"/>
</dbReference>
<dbReference type="GO" id="GO:0005249">
    <property type="term" value="F:voltage-gated potassium channel activity"/>
    <property type="evidence" value="ECO:0007669"/>
    <property type="project" value="InterPro"/>
</dbReference>
<dbReference type="EMBL" id="JBGBPQ010000003">
    <property type="protein sequence ID" value="KAL1526567.1"/>
    <property type="molecule type" value="Genomic_DNA"/>
</dbReference>
<evidence type="ECO:0000259" key="11">
    <source>
        <dbReference type="PROSITE" id="PS50042"/>
    </source>
</evidence>
<keyword evidence="7 10" id="KW-0472">Membrane</keyword>
<feature type="repeat" description="ANK" evidence="8">
    <location>
        <begin position="869"/>
        <end position="901"/>
    </location>
</feature>
<feature type="repeat" description="ANK" evidence="8">
    <location>
        <begin position="944"/>
        <end position="976"/>
    </location>
</feature>
<dbReference type="CDD" id="cd00038">
    <property type="entry name" value="CAP_ED"/>
    <property type="match status" value="1"/>
</dbReference>
<comment type="caution">
    <text evidence="12">The sequence shown here is derived from an EMBL/GenBank/DDBJ whole genome shotgun (WGS) entry which is preliminary data.</text>
</comment>
<feature type="repeat" description="ANK" evidence="8">
    <location>
        <begin position="836"/>
        <end position="868"/>
    </location>
</feature>
<evidence type="ECO:0000256" key="9">
    <source>
        <dbReference type="SAM" id="MobiDB-lite"/>
    </source>
</evidence>
<feature type="transmembrane region" description="Helical" evidence="10">
    <location>
        <begin position="166"/>
        <end position="187"/>
    </location>
</feature>
<dbReference type="PROSITE" id="PS50088">
    <property type="entry name" value="ANK_REPEAT"/>
    <property type="match status" value="6"/>
</dbReference>
<dbReference type="Gene3D" id="1.25.40.20">
    <property type="entry name" value="Ankyrin repeat-containing domain"/>
    <property type="match status" value="4"/>
</dbReference>
<dbReference type="Pfam" id="PF12796">
    <property type="entry name" value="Ank_2"/>
    <property type="match status" value="4"/>
</dbReference>
<feature type="repeat" description="ANK" evidence="8">
    <location>
        <begin position="704"/>
        <end position="736"/>
    </location>
</feature>
<dbReference type="Gene3D" id="2.60.120.10">
    <property type="entry name" value="Jelly Rolls"/>
    <property type="match status" value="1"/>
</dbReference>
<dbReference type="PANTHER" id="PTHR45743">
    <property type="entry name" value="POTASSIUM CHANNEL AKT1"/>
    <property type="match status" value="1"/>
</dbReference>
<organism evidence="12 13">
    <name type="scientific">Prymnesium parvum</name>
    <name type="common">Toxic golden alga</name>
    <dbReference type="NCBI Taxonomy" id="97485"/>
    <lineage>
        <taxon>Eukaryota</taxon>
        <taxon>Haptista</taxon>
        <taxon>Haptophyta</taxon>
        <taxon>Prymnesiophyceae</taxon>
        <taxon>Prymnesiales</taxon>
        <taxon>Prymnesiaceae</taxon>
        <taxon>Prymnesium</taxon>
    </lineage>
</organism>
<feature type="repeat" description="ANK" evidence="8">
    <location>
        <begin position="671"/>
        <end position="703"/>
    </location>
</feature>
<keyword evidence="4 10" id="KW-0812">Transmembrane</keyword>
<feature type="transmembrane region" description="Helical" evidence="10">
    <location>
        <begin position="133"/>
        <end position="154"/>
    </location>
</feature>
<keyword evidence="5 10" id="KW-1133">Transmembrane helix</keyword>
<dbReference type="PRINTS" id="PR01415">
    <property type="entry name" value="ANKYRIN"/>
</dbReference>
<evidence type="ECO:0000256" key="3">
    <source>
        <dbReference type="ARBA" id="ARBA00022448"/>
    </source>
</evidence>
<dbReference type="InterPro" id="IPR018490">
    <property type="entry name" value="cNMP-bd_dom_sf"/>
</dbReference>
<dbReference type="Gene3D" id="1.10.287.70">
    <property type="match status" value="1"/>
</dbReference>
<dbReference type="Pfam" id="PF00520">
    <property type="entry name" value="Ion_trans"/>
    <property type="match status" value="1"/>
</dbReference>
<gene>
    <name evidence="12" type="ORF">AB1Y20_015275</name>
</gene>
<feature type="region of interest" description="Disordered" evidence="9">
    <location>
        <begin position="1"/>
        <end position="44"/>
    </location>
</feature>
<feature type="compositionally biased region" description="Basic and acidic residues" evidence="9">
    <location>
        <begin position="34"/>
        <end position="44"/>
    </location>
</feature>
<accession>A0AB34JZM7</accession>
<feature type="transmembrane region" description="Helical" evidence="10">
    <location>
        <begin position="279"/>
        <end position="300"/>
    </location>
</feature>
<evidence type="ECO:0000313" key="13">
    <source>
        <dbReference type="Proteomes" id="UP001515480"/>
    </source>
</evidence>
<proteinExistence type="inferred from homology"/>
<name>A0AB34JZM7_PRYPA</name>
<dbReference type="SUPFAM" id="SSF51206">
    <property type="entry name" value="cAMP-binding domain-like"/>
    <property type="match status" value="1"/>
</dbReference>
<comment type="subcellular location">
    <subcellularLocation>
        <location evidence="1">Membrane</location>
        <topology evidence="1">Multi-pass membrane protein</topology>
    </subcellularLocation>
</comment>
<evidence type="ECO:0000256" key="10">
    <source>
        <dbReference type="SAM" id="Phobius"/>
    </source>
</evidence>
<dbReference type="InterPro" id="IPR045319">
    <property type="entry name" value="KAT/AKT"/>
</dbReference>
<evidence type="ECO:0000256" key="6">
    <source>
        <dbReference type="ARBA" id="ARBA00023065"/>
    </source>
</evidence>
<evidence type="ECO:0000256" key="2">
    <source>
        <dbReference type="ARBA" id="ARBA00007929"/>
    </source>
</evidence>
<dbReference type="SMART" id="SM00248">
    <property type="entry name" value="ANK"/>
    <property type="match status" value="9"/>
</dbReference>
<feature type="repeat" description="ANK" evidence="8">
    <location>
        <begin position="770"/>
        <end position="802"/>
    </location>
</feature>
<dbReference type="Proteomes" id="UP001515480">
    <property type="component" value="Unassembled WGS sequence"/>
</dbReference>
<feature type="domain" description="Cyclic nucleotide-binding" evidence="11">
    <location>
        <begin position="459"/>
        <end position="595"/>
    </location>
</feature>
<dbReference type="InterPro" id="IPR014710">
    <property type="entry name" value="RmlC-like_jellyroll"/>
</dbReference>
<keyword evidence="3" id="KW-0813">Transport</keyword>
<dbReference type="GO" id="GO:0016020">
    <property type="term" value="C:membrane"/>
    <property type="evidence" value="ECO:0007669"/>
    <property type="project" value="UniProtKB-SubCell"/>
</dbReference>
<evidence type="ECO:0000313" key="12">
    <source>
        <dbReference type="EMBL" id="KAL1526567.1"/>
    </source>
</evidence>
<feature type="transmembrane region" description="Helical" evidence="10">
    <location>
        <begin position="357"/>
        <end position="383"/>
    </location>
</feature>
<keyword evidence="13" id="KW-1185">Reference proteome</keyword>
<comment type="similarity">
    <text evidence="2">Belongs to the potassium channel family. Plant (TC 1.A.1.4) subfamily.</text>
</comment>
<dbReference type="SUPFAM" id="SSF81324">
    <property type="entry name" value="Voltage-gated potassium channels"/>
    <property type="match status" value="1"/>
</dbReference>
<dbReference type="InterPro" id="IPR036770">
    <property type="entry name" value="Ankyrin_rpt-contain_sf"/>
</dbReference>
<evidence type="ECO:0000256" key="4">
    <source>
        <dbReference type="ARBA" id="ARBA00022692"/>
    </source>
</evidence>
<dbReference type="InterPro" id="IPR000595">
    <property type="entry name" value="cNMP-bd_dom"/>
</dbReference>
<dbReference type="AlphaFoldDB" id="A0AB34JZM7"/>
<evidence type="ECO:0000256" key="8">
    <source>
        <dbReference type="PROSITE-ProRule" id="PRU00023"/>
    </source>
</evidence>
<keyword evidence="8" id="KW-0040">ANK repeat</keyword>
<feature type="compositionally biased region" description="Polar residues" evidence="9">
    <location>
        <begin position="1"/>
        <end position="11"/>
    </location>
</feature>
<dbReference type="SUPFAM" id="SSF48403">
    <property type="entry name" value="Ankyrin repeat"/>
    <property type="match status" value="1"/>
</dbReference>
<protein>
    <recommendedName>
        <fullName evidence="11">Cyclic nucleotide-binding domain-containing protein</fullName>
    </recommendedName>
</protein>